<sequence length="445" mass="49780">MNTVATPVRESIRLKHSLAWLVLLAPLFFLSYGWSNQWAASRGVTESIVFAWEWVIPFLPWTILPYWSIDLMYGFSFLVCRSPREVNHHGLRLLTAQLISVSCFILFPLRFSGEKPETTGMFGTLFDLLAGFDLPYNQAPSLHISLLVIIWWTLVRRASPGRRWVWHSWAVLVAVSVLTTWQHHFIDVPTGLLVGFICLWLWPDRGDSPLLIRKGAHRSHPQLALSYLLGAVICTLIAMLGGWALLAMWPAAALTLVAINYAWAGAAGFQKQDGQQAVAVRWLLAPYRLGAWINSRLWTRQQPAANQITDKVWLGRMPTASELSRGGFDALVDLTAEFDSPRTATQRYSVPMLDLTVPDVNTLKQAADTLETAHQNGARILVCCALGYSRSALTVAAWLLLSGRADSVNNTIRMIKAGRPQVVFKETHRQVLKALILMAPNHDPA</sequence>
<dbReference type="RefSeq" id="WP_151056266.1">
    <property type="nucleotide sequence ID" value="NZ_CP044222.1"/>
</dbReference>
<dbReference type="PROSITE" id="PS50056">
    <property type="entry name" value="TYR_PHOSPHATASE_2"/>
    <property type="match status" value="1"/>
</dbReference>
<keyword evidence="1" id="KW-0472">Membrane</keyword>
<protein>
    <submittedName>
        <fullName evidence="3">Phosphatase PAP2/dual specificity phosphatase family protein</fullName>
    </submittedName>
</protein>
<dbReference type="KEGG" id="nik:F5I99_11875"/>
<accession>A0A5J6LFL8</accession>
<feature type="transmembrane region" description="Helical" evidence="1">
    <location>
        <begin position="164"/>
        <end position="182"/>
    </location>
</feature>
<proteinExistence type="predicted"/>
<dbReference type="CDD" id="cd14527">
    <property type="entry name" value="DSP_bac"/>
    <property type="match status" value="1"/>
</dbReference>
<reference evidence="3 4" key="1">
    <citation type="submission" date="2019-09" db="EMBL/GenBank/DDBJ databases">
        <title>Nitrincola iocasae sp. nov., a bacterium isolated from the sediment collected at a cold seep field in South China Sea.</title>
        <authorList>
            <person name="Zhang H."/>
            <person name="Wang H."/>
            <person name="Li C."/>
        </authorList>
    </citation>
    <scope>NUCLEOTIDE SEQUENCE [LARGE SCALE GENOMIC DNA]</scope>
    <source>
        <strain evidence="3 4">KXZD1103</strain>
    </source>
</reference>
<evidence type="ECO:0000313" key="4">
    <source>
        <dbReference type="Proteomes" id="UP000325606"/>
    </source>
</evidence>
<dbReference type="InterPro" id="IPR020422">
    <property type="entry name" value="TYR_PHOSPHATASE_DUAL_dom"/>
</dbReference>
<dbReference type="CDD" id="cd03386">
    <property type="entry name" value="PAP2_Aur1_like"/>
    <property type="match status" value="1"/>
</dbReference>
<dbReference type="AlphaFoldDB" id="A0A5J6LFL8"/>
<name>A0A5J6LFL8_9GAMM</name>
<dbReference type="EMBL" id="CP044222">
    <property type="protein sequence ID" value="QEW07146.1"/>
    <property type="molecule type" value="Genomic_DNA"/>
</dbReference>
<evidence type="ECO:0000256" key="1">
    <source>
        <dbReference type="SAM" id="Phobius"/>
    </source>
</evidence>
<feature type="transmembrane region" description="Helical" evidence="1">
    <location>
        <begin position="224"/>
        <end position="245"/>
    </location>
</feature>
<dbReference type="Proteomes" id="UP000325606">
    <property type="component" value="Chromosome"/>
</dbReference>
<evidence type="ECO:0000313" key="3">
    <source>
        <dbReference type="EMBL" id="QEW07146.1"/>
    </source>
</evidence>
<dbReference type="PANTHER" id="PTHR47216">
    <property type="match status" value="1"/>
</dbReference>
<dbReference type="Gene3D" id="3.90.190.10">
    <property type="entry name" value="Protein tyrosine phosphatase superfamily"/>
    <property type="match status" value="1"/>
</dbReference>
<gene>
    <name evidence="3" type="ORF">F5I99_11875</name>
</gene>
<organism evidence="3 4">
    <name type="scientific">Nitrincola iocasae</name>
    <dbReference type="NCBI Taxonomy" id="2614693"/>
    <lineage>
        <taxon>Bacteria</taxon>
        <taxon>Pseudomonadati</taxon>
        <taxon>Pseudomonadota</taxon>
        <taxon>Gammaproteobacteria</taxon>
        <taxon>Oceanospirillales</taxon>
        <taxon>Oceanospirillaceae</taxon>
        <taxon>Nitrincola</taxon>
    </lineage>
</organism>
<dbReference type="SMART" id="SM00195">
    <property type="entry name" value="DSPc"/>
    <property type="match status" value="1"/>
</dbReference>
<dbReference type="SUPFAM" id="SSF52799">
    <property type="entry name" value="(Phosphotyrosine protein) phosphatases II"/>
    <property type="match status" value="1"/>
</dbReference>
<dbReference type="Pfam" id="PF00782">
    <property type="entry name" value="DSPc"/>
    <property type="match status" value="1"/>
</dbReference>
<feature type="transmembrane region" description="Helical" evidence="1">
    <location>
        <begin position="91"/>
        <end position="111"/>
    </location>
</feature>
<dbReference type="InterPro" id="IPR000340">
    <property type="entry name" value="Dual-sp_phosphatase_cat-dom"/>
</dbReference>
<feature type="transmembrane region" description="Helical" evidence="1">
    <location>
        <begin position="54"/>
        <end position="79"/>
    </location>
</feature>
<dbReference type="InterPro" id="IPR000387">
    <property type="entry name" value="Tyr_Pase_dom"/>
</dbReference>
<feature type="domain" description="Tyrosine specific protein phosphatases" evidence="2">
    <location>
        <begin position="361"/>
        <end position="430"/>
    </location>
</feature>
<dbReference type="InterPro" id="IPR029021">
    <property type="entry name" value="Prot-tyrosine_phosphatase-like"/>
</dbReference>
<feature type="transmembrane region" description="Helical" evidence="1">
    <location>
        <begin position="18"/>
        <end position="34"/>
    </location>
</feature>
<keyword evidence="1" id="KW-0812">Transmembrane</keyword>
<dbReference type="PANTHER" id="PTHR47216:SF4">
    <property type="entry name" value="OS01G0859400 PROTEIN"/>
    <property type="match status" value="1"/>
</dbReference>
<feature type="transmembrane region" description="Helical" evidence="1">
    <location>
        <begin position="136"/>
        <end position="155"/>
    </location>
</feature>
<feature type="transmembrane region" description="Helical" evidence="1">
    <location>
        <begin position="188"/>
        <end position="203"/>
    </location>
</feature>
<keyword evidence="1" id="KW-1133">Transmembrane helix</keyword>
<evidence type="ECO:0000259" key="2">
    <source>
        <dbReference type="PROSITE" id="PS50056"/>
    </source>
</evidence>
<keyword evidence="4" id="KW-1185">Reference proteome</keyword>